<dbReference type="SUPFAM" id="SSF56349">
    <property type="entry name" value="DNA breaking-rejoining enzymes"/>
    <property type="match status" value="1"/>
</dbReference>
<keyword evidence="5" id="KW-1185">Reference proteome</keyword>
<evidence type="ECO:0000256" key="1">
    <source>
        <dbReference type="ARBA" id="ARBA00022908"/>
    </source>
</evidence>
<dbReference type="PANTHER" id="PTHR30349">
    <property type="entry name" value="PHAGE INTEGRASE-RELATED"/>
    <property type="match status" value="1"/>
</dbReference>
<dbReference type="InterPro" id="IPR011010">
    <property type="entry name" value="DNA_brk_join_enz"/>
</dbReference>
<dbReference type="GO" id="GO:0015074">
    <property type="term" value="P:DNA integration"/>
    <property type="evidence" value="ECO:0007669"/>
    <property type="project" value="UniProtKB-KW"/>
</dbReference>
<dbReference type="OrthoDB" id="7064909at2"/>
<proteinExistence type="predicted"/>
<keyword evidence="1" id="KW-0229">DNA integration</keyword>
<evidence type="ECO:0000313" key="4">
    <source>
        <dbReference type="EMBL" id="PJG82595.1"/>
    </source>
</evidence>
<evidence type="ECO:0000313" key="5">
    <source>
        <dbReference type="Proteomes" id="UP000230282"/>
    </source>
</evidence>
<evidence type="ECO:0000259" key="3">
    <source>
        <dbReference type="PROSITE" id="PS51898"/>
    </source>
</evidence>
<dbReference type="CDD" id="cd00397">
    <property type="entry name" value="DNA_BRE_C"/>
    <property type="match status" value="1"/>
</dbReference>
<accession>A0A2M8RUQ1</accession>
<dbReference type="Proteomes" id="UP000230282">
    <property type="component" value="Unassembled WGS sequence"/>
</dbReference>
<dbReference type="EMBL" id="PHGZ01000019">
    <property type="protein sequence ID" value="PJG82595.1"/>
    <property type="molecule type" value="Genomic_DNA"/>
</dbReference>
<organism evidence="4 5">
    <name type="scientific">Caviibacterium pharyngocola</name>
    <dbReference type="NCBI Taxonomy" id="28159"/>
    <lineage>
        <taxon>Bacteria</taxon>
        <taxon>Pseudomonadati</taxon>
        <taxon>Pseudomonadota</taxon>
        <taxon>Gammaproteobacteria</taxon>
        <taxon>Pasteurellales</taxon>
        <taxon>Pasteurellaceae</taxon>
        <taxon>Caviibacterium</taxon>
    </lineage>
</organism>
<dbReference type="InterPro" id="IPR002104">
    <property type="entry name" value="Integrase_catalytic"/>
</dbReference>
<evidence type="ECO:0000256" key="2">
    <source>
        <dbReference type="ARBA" id="ARBA00023172"/>
    </source>
</evidence>
<dbReference type="RefSeq" id="WP_100297106.1">
    <property type="nucleotide sequence ID" value="NZ_PHGZ01000019.1"/>
</dbReference>
<protein>
    <submittedName>
        <fullName evidence="4">Site-specific integrase</fullName>
    </submittedName>
</protein>
<sequence length="254" mass="30241">MILNWRKKIVDTTIKPITWNSYNRHLKAIFSFAIKHNLISIEQNPFDGLFIKQGKNKKKTLTKNQLNKISYILDKNSILPEILEPRWFIIALIMTLRYTAMRRSQLLKLRIYNVNLDNRTIFIEPSINKNHDFHIIPISEKLYPHLERLIFELKKHKQSDKEQLFNFNLFSHAIKRRGFEMNQEQLTHIFKVLSKCVGFTVSPHRFRHTAATLLMKDPNNVYVAQKLLGHKDIKTTLGYIEHNVDMIREYVDML</sequence>
<name>A0A2M8RUQ1_9PAST</name>
<comment type="caution">
    <text evidence="4">The sequence shown here is derived from an EMBL/GenBank/DDBJ whole genome shotgun (WGS) entry which is preliminary data.</text>
</comment>
<gene>
    <name evidence="4" type="ORF">CVP04_08595</name>
</gene>
<dbReference type="GO" id="GO:0006310">
    <property type="term" value="P:DNA recombination"/>
    <property type="evidence" value="ECO:0007669"/>
    <property type="project" value="UniProtKB-KW"/>
</dbReference>
<dbReference type="PANTHER" id="PTHR30349:SF64">
    <property type="entry name" value="PROPHAGE INTEGRASE INTD-RELATED"/>
    <property type="match status" value="1"/>
</dbReference>
<dbReference type="InterPro" id="IPR013762">
    <property type="entry name" value="Integrase-like_cat_sf"/>
</dbReference>
<dbReference type="Gene3D" id="1.10.443.10">
    <property type="entry name" value="Intergrase catalytic core"/>
    <property type="match status" value="1"/>
</dbReference>
<dbReference type="PROSITE" id="PS51898">
    <property type="entry name" value="TYR_RECOMBINASE"/>
    <property type="match status" value="1"/>
</dbReference>
<keyword evidence="2" id="KW-0233">DNA recombination</keyword>
<dbReference type="GO" id="GO:0003677">
    <property type="term" value="F:DNA binding"/>
    <property type="evidence" value="ECO:0007669"/>
    <property type="project" value="InterPro"/>
</dbReference>
<dbReference type="AlphaFoldDB" id="A0A2M8RUQ1"/>
<dbReference type="InterPro" id="IPR050090">
    <property type="entry name" value="Tyrosine_recombinase_XerCD"/>
</dbReference>
<dbReference type="Pfam" id="PF00589">
    <property type="entry name" value="Phage_integrase"/>
    <property type="match status" value="1"/>
</dbReference>
<reference evidence="4 5" key="1">
    <citation type="submission" date="2017-11" db="EMBL/GenBank/DDBJ databases">
        <title>Reclassification of Bisgaard taxon 5 as Caviibacterium pharyngocola gen. nov., sp. nov.</title>
        <authorList>
            <person name="Christensen H."/>
        </authorList>
    </citation>
    <scope>NUCLEOTIDE SEQUENCE [LARGE SCALE GENOMIC DNA]</scope>
    <source>
        <strain evidence="4 5">7_3</strain>
    </source>
</reference>
<feature type="domain" description="Tyr recombinase" evidence="3">
    <location>
        <begin position="56"/>
        <end position="252"/>
    </location>
</feature>